<dbReference type="Gene3D" id="3.90.180.10">
    <property type="entry name" value="Medium-chain alcohol dehydrogenases, catalytic domain"/>
    <property type="match status" value="1"/>
</dbReference>
<feature type="non-terminal residue" evidence="1">
    <location>
        <position position="1"/>
    </location>
</feature>
<dbReference type="EMBL" id="NESQ01000058">
    <property type="protein sequence ID" value="PUU80755.1"/>
    <property type="molecule type" value="Genomic_DNA"/>
</dbReference>
<dbReference type="Proteomes" id="UP000244722">
    <property type="component" value="Unassembled WGS sequence"/>
</dbReference>
<organism evidence="1 2">
    <name type="scientific">Tuber borchii</name>
    <name type="common">White truffle</name>
    <dbReference type="NCBI Taxonomy" id="42251"/>
    <lineage>
        <taxon>Eukaryota</taxon>
        <taxon>Fungi</taxon>
        <taxon>Dikarya</taxon>
        <taxon>Ascomycota</taxon>
        <taxon>Pezizomycotina</taxon>
        <taxon>Pezizomycetes</taxon>
        <taxon>Pezizales</taxon>
        <taxon>Tuberaceae</taxon>
        <taxon>Tuber</taxon>
    </lineage>
</organism>
<name>A0A2T6ZZ81_TUBBO</name>
<reference evidence="1 2" key="1">
    <citation type="submission" date="2017-04" db="EMBL/GenBank/DDBJ databases">
        <title>Draft genome sequence of Tuber borchii Vittad., a whitish edible truffle.</title>
        <authorList>
            <consortium name="DOE Joint Genome Institute"/>
            <person name="Murat C."/>
            <person name="Kuo A."/>
            <person name="Barry K.W."/>
            <person name="Clum A."/>
            <person name="Dockter R.B."/>
            <person name="Fauchery L."/>
            <person name="Iotti M."/>
            <person name="Kohler A."/>
            <person name="Labutti K."/>
            <person name="Lindquist E.A."/>
            <person name="Lipzen A."/>
            <person name="Ohm R.A."/>
            <person name="Wang M."/>
            <person name="Grigoriev I.V."/>
            <person name="Zambonelli A."/>
            <person name="Martin F.M."/>
        </authorList>
    </citation>
    <scope>NUCLEOTIDE SEQUENCE [LARGE SCALE GENOMIC DNA]</scope>
    <source>
        <strain evidence="1 2">Tbo3840</strain>
    </source>
</reference>
<gene>
    <name evidence="1" type="ORF">B9Z19DRAFT_894159</name>
</gene>
<keyword evidence="2" id="KW-1185">Reference proteome</keyword>
<comment type="caution">
    <text evidence="1">The sequence shown here is derived from an EMBL/GenBank/DDBJ whole genome shotgun (WGS) entry which is preliminary data.</text>
</comment>
<feature type="non-terminal residue" evidence="1">
    <location>
        <position position="74"/>
    </location>
</feature>
<sequence length="74" mass="8079">PPKASISAEEFSTIIRMIEIKGSYIGNLFNTQDAIDCFGLIKVPFKVGKLSGLTQTFKLMEEGKISGGYVFDTS</sequence>
<evidence type="ECO:0000313" key="1">
    <source>
        <dbReference type="EMBL" id="PUU80755.1"/>
    </source>
</evidence>
<protein>
    <recommendedName>
        <fullName evidence="3">Alcohol dehydrogenase</fullName>
    </recommendedName>
</protein>
<evidence type="ECO:0000313" key="2">
    <source>
        <dbReference type="Proteomes" id="UP000244722"/>
    </source>
</evidence>
<proteinExistence type="predicted"/>
<evidence type="ECO:0008006" key="3">
    <source>
        <dbReference type="Google" id="ProtNLM"/>
    </source>
</evidence>
<dbReference type="OrthoDB" id="1879366at2759"/>
<dbReference type="Gene3D" id="3.40.50.720">
    <property type="entry name" value="NAD(P)-binding Rossmann-like Domain"/>
    <property type="match status" value="1"/>
</dbReference>
<dbReference type="STRING" id="42251.A0A2T6ZZ81"/>
<dbReference type="AlphaFoldDB" id="A0A2T6ZZ81"/>
<accession>A0A2T6ZZ81</accession>